<dbReference type="OrthoDB" id="8137921at2"/>
<dbReference type="EMBL" id="FXWK01000001">
    <property type="protein sequence ID" value="SMQ68743.1"/>
    <property type="molecule type" value="Genomic_DNA"/>
</dbReference>
<dbReference type="Proteomes" id="UP000194474">
    <property type="component" value="Unassembled WGS sequence"/>
</dbReference>
<proteinExistence type="predicted"/>
<organism evidence="1 2">
    <name type="scientific">Devosia lucknowensis</name>
    <dbReference type="NCBI Taxonomy" id="1096929"/>
    <lineage>
        <taxon>Bacteria</taxon>
        <taxon>Pseudomonadati</taxon>
        <taxon>Pseudomonadota</taxon>
        <taxon>Alphaproteobacteria</taxon>
        <taxon>Hyphomicrobiales</taxon>
        <taxon>Devosiaceae</taxon>
        <taxon>Devosia</taxon>
    </lineage>
</organism>
<sequence length="169" mass="17918">MNISGADLQNQSTWRVISDTATLLRPGVGASGSSAVPAAESDPAVKKTIGAPEGEGLTALHSEAELEARRPQFQAMLLLSAAERRNPEGATALREALANGTVKTQKASDVPGVNYKSSETRTYDANGKLTYQKVGTEYFRPSPEIQAIIDAGRGAAMWQSGVGDVWVTW</sequence>
<name>A0A1Y6F8M6_9HYPH</name>
<protein>
    <submittedName>
        <fullName evidence="1">Uncharacterized protein</fullName>
    </submittedName>
</protein>
<evidence type="ECO:0000313" key="2">
    <source>
        <dbReference type="Proteomes" id="UP000194474"/>
    </source>
</evidence>
<keyword evidence="2" id="KW-1185">Reference proteome</keyword>
<evidence type="ECO:0000313" key="1">
    <source>
        <dbReference type="EMBL" id="SMQ68743.1"/>
    </source>
</evidence>
<dbReference type="RefSeq" id="WP_086469950.1">
    <property type="nucleotide sequence ID" value="NZ_FXWK01000001.1"/>
</dbReference>
<reference evidence="2" key="1">
    <citation type="submission" date="2017-04" db="EMBL/GenBank/DDBJ databases">
        <authorList>
            <person name="Varghese N."/>
            <person name="Submissions S."/>
        </authorList>
    </citation>
    <scope>NUCLEOTIDE SEQUENCE [LARGE SCALE GENOMIC DNA]</scope>
</reference>
<gene>
    <name evidence="1" type="ORF">SAMN06295905_1647</name>
</gene>
<accession>A0A1Y6F8M6</accession>
<dbReference type="AlphaFoldDB" id="A0A1Y6F8M6"/>